<evidence type="ECO:0000256" key="3">
    <source>
        <dbReference type="ARBA" id="ARBA00023163"/>
    </source>
</evidence>
<proteinExistence type="predicted"/>
<dbReference type="AlphaFoldDB" id="A0A840IG80"/>
<dbReference type="Proteomes" id="UP000585272">
    <property type="component" value="Unassembled WGS sequence"/>
</dbReference>
<dbReference type="InterPro" id="IPR051011">
    <property type="entry name" value="Metal_resp_trans_reg"/>
</dbReference>
<dbReference type="PANTHER" id="PTHR43132">
    <property type="entry name" value="ARSENICAL RESISTANCE OPERON REPRESSOR ARSR-RELATED"/>
    <property type="match status" value="1"/>
</dbReference>
<dbReference type="EMBL" id="JACHNU010000003">
    <property type="protein sequence ID" value="MBB4663251.1"/>
    <property type="molecule type" value="Genomic_DNA"/>
</dbReference>
<evidence type="ECO:0000256" key="2">
    <source>
        <dbReference type="ARBA" id="ARBA00023125"/>
    </source>
</evidence>
<gene>
    <name evidence="5" type="ORF">BDZ31_002840</name>
</gene>
<dbReference type="InterPro" id="IPR036390">
    <property type="entry name" value="WH_DNA-bd_sf"/>
</dbReference>
<dbReference type="CDD" id="cd00090">
    <property type="entry name" value="HTH_ARSR"/>
    <property type="match status" value="1"/>
</dbReference>
<keyword evidence="1" id="KW-0805">Transcription regulation</keyword>
<dbReference type="SMART" id="SM00418">
    <property type="entry name" value="HTH_ARSR"/>
    <property type="match status" value="1"/>
</dbReference>
<protein>
    <submittedName>
        <fullName evidence="5">DNA-binding transcriptional ArsR family regulator</fullName>
    </submittedName>
</protein>
<reference evidence="5 6" key="1">
    <citation type="submission" date="2020-08" db="EMBL/GenBank/DDBJ databases">
        <title>Genomic Encyclopedia of Archaeal and Bacterial Type Strains, Phase II (KMG-II): from individual species to whole genera.</title>
        <authorList>
            <person name="Goeker M."/>
        </authorList>
    </citation>
    <scope>NUCLEOTIDE SEQUENCE [LARGE SCALE GENOMIC DNA]</scope>
    <source>
        <strain evidence="5 6">DSM 23288</strain>
    </source>
</reference>
<evidence type="ECO:0000313" key="5">
    <source>
        <dbReference type="EMBL" id="MBB4663251.1"/>
    </source>
</evidence>
<dbReference type="RefSeq" id="WP_183342975.1">
    <property type="nucleotide sequence ID" value="NZ_JACHNU010000003.1"/>
</dbReference>
<dbReference type="InterPro" id="IPR036388">
    <property type="entry name" value="WH-like_DNA-bd_sf"/>
</dbReference>
<keyword evidence="3" id="KW-0804">Transcription</keyword>
<evidence type="ECO:0000259" key="4">
    <source>
        <dbReference type="SMART" id="SM00418"/>
    </source>
</evidence>
<evidence type="ECO:0000313" key="6">
    <source>
        <dbReference type="Proteomes" id="UP000585272"/>
    </source>
</evidence>
<keyword evidence="6" id="KW-1185">Reference proteome</keyword>
<accession>A0A840IG80</accession>
<organism evidence="5 6">
    <name type="scientific">Conexibacter arvalis</name>
    <dbReference type="NCBI Taxonomy" id="912552"/>
    <lineage>
        <taxon>Bacteria</taxon>
        <taxon>Bacillati</taxon>
        <taxon>Actinomycetota</taxon>
        <taxon>Thermoleophilia</taxon>
        <taxon>Solirubrobacterales</taxon>
        <taxon>Conexibacteraceae</taxon>
        <taxon>Conexibacter</taxon>
    </lineage>
</organism>
<sequence>MPSEPSDAIDARVVKALSHPTRRRILELLQERELASPVELANELAIPLGTVSYHVRRLDQLGFIELATRTQRRGAIEHHYRARAALDLPRRRRRRATGEGPAAIVREALDEAQGALARGGFDAVEARADARALLLDEEGCAQARALLRSFEQTVERIERRSRRRLARGADGSARDAVALVVLFGRDG</sequence>
<dbReference type="Pfam" id="PF12840">
    <property type="entry name" value="HTH_20"/>
    <property type="match status" value="1"/>
</dbReference>
<keyword evidence="2 5" id="KW-0238">DNA-binding</keyword>
<name>A0A840IG80_9ACTN</name>
<dbReference type="PANTHER" id="PTHR43132:SF2">
    <property type="entry name" value="ARSENICAL RESISTANCE OPERON REPRESSOR ARSR-RELATED"/>
    <property type="match status" value="1"/>
</dbReference>
<comment type="caution">
    <text evidence="5">The sequence shown here is derived from an EMBL/GenBank/DDBJ whole genome shotgun (WGS) entry which is preliminary data.</text>
</comment>
<feature type="domain" description="HTH arsR-type" evidence="4">
    <location>
        <begin position="12"/>
        <end position="110"/>
    </location>
</feature>
<dbReference type="Gene3D" id="1.10.10.10">
    <property type="entry name" value="Winged helix-like DNA-binding domain superfamily/Winged helix DNA-binding domain"/>
    <property type="match status" value="1"/>
</dbReference>
<dbReference type="InterPro" id="IPR011991">
    <property type="entry name" value="ArsR-like_HTH"/>
</dbReference>
<dbReference type="GO" id="GO:0003677">
    <property type="term" value="F:DNA binding"/>
    <property type="evidence" value="ECO:0007669"/>
    <property type="project" value="UniProtKB-KW"/>
</dbReference>
<dbReference type="GO" id="GO:0003700">
    <property type="term" value="F:DNA-binding transcription factor activity"/>
    <property type="evidence" value="ECO:0007669"/>
    <property type="project" value="InterPro"/>
</dbReference>
<dbReference type="InterPro" id="IPR001845">
    <property type="entry name" value="HTH_ArsR_DNA-bd_dom"/>
</dbReference>
<evidence type="ECO:0000256" key="1">
    <source>
        <dbReference type="ARBA" id="ARBA00023015"/>
    </source>
</evidence>
<dbReference type="SUPFAM" id="SSF46785">
    <property type="entry name" value="Winged helix' DNA-binding domain"/>
    <property type="match status" value="1"/>
</dbReference>